<dbReference type="Proteomes" id="UP001515480">
    <property type="component" value="Unassembled WGS sequence"/>
</dbReference>
<dbReference type="PANTHER" id="PTHR33639">
    <property type="entry name" value="THIOL-DISULFIDE OXIDOREDUCTASE DCC"/>
    <property type="match status" value="1"/>
</dbReference>
<dbReference type="EMBL" id="JBGBPQ010000019">
    <property type="protein sequence ID" value="KAL1505043.1"/>
    <property type="molecule type" value="Genomic_DNA"/>
</dbReference>
<evidence type="ECO:0000313" key="4">
    <source>
        <dbReference type="Proteomes" id="UP001515480"/>
    </source>
</evidence>
<organism evidence="3 4">
    <name type="scientific">Prymnesium parvum</name>
    <name type="common">Toxic golden alga</name>
    <dbReference type="NCBI Taxonomy" id="97485"/>
    <lineage>
        <taxon>Eukaryota</taxon>
        <taxon>Haptista</taxon>
        <taxon>Haptophyta</taxon>
        <taxon>Prymnesiophyceae</taxon>
        <taxon>Prymnesiales</taxon>
        <taxon>Prymnesiaceae</taxon>
        <taxon>Prymnesium</taxon>
    </lineage>
</organism>
<dbReference type="InterPro" id="IPR052927">
    <property type="entry name" value="DCC_oxidoreductase"/>
</dbReference>
<keyword evidence="1" id="KW-1133">Transmembrane helix</keyword>
<sequence length="201" mass="22228">MLSDEDKNGQLARMGRAVDKKGGSIPMRSAVFICALAAVSVLVATVPERLQPPPNTPSLLMFDGVCNLCDGFVNFVADGDHAMRVRFGAQQHHMDLLRTVGAPTDLSTLILIQGDQFYTYTDAVLRTFALMDWPYKALSAGYILPEVLRDALYKLVAKHRYSIFGKMESCRVPTGDFKRRFIDYDGEEESVDLISGKTLGS</sequence>
<keyword evidence="4" id="KW-1185">Reference proteome</keyword>
<evidence type="ECO:0000313" key="2">
    <source>
        <dbReference type="EMBL" id="KAL1505036.1"/>
    </source>
</evidence>
<dbReference type="AlphaFoldDB" id="A0AB34IUW5"/>
<keyword evidence="1" id="KW-0472">Membrane</keyword>
<name>A0AB34IUW5_PRYPA</name>
<accession>A0AB34IUW5</accession>
<proteinExistence type="predicted"/>
<dbReference type="PANTHER" id="PTHR33639:SF1">
    <property type="entry name" value="T23E23.25"/>
    <property type="match status" value="1"/>
</dbReference>
<feature type="transmembrane region" description="Helical" evidence="1">
    <location>
        <begin position="30"/>
        <end position="47"/>
    </location>
</feature>
<dbReference type="Pfam" id="PF04134">
    <property type="entry name" value="DCC1-like"/>
    <property type="match status" value="1"/>
</dbReference>
<comment type="caution">
    <text evidence="3">The sequence shown here is derived from an EMBL/GenBank/DDBJ whole genome shotgun (WGS) entry which is preliminary data.</text>
</comment>
<dbReference type="EMBL" id="JBGBPQ010000019">
    <property type="protein sequence ID" value="KAL1505036.1"/>
    <property type="molecule type" value="Genomic_DNA"/>
</dbReference>
<evidence type="ECO:0000256" key="1">
    <source>
        <dbReference type="SAM" id="Phobius"/>
    </source>
</evidence>
<evidence type="ECO:0000313" key="3">
    <source>
        <dbReference type="EMBL" id="KAL1505043.1"/>
    </source>
</evidence>
<dbReference type="GO" id="GO:0015035">
    <property type="term" value="F:protein-disulfide reductase activity"/>
    <property type="evidence" value="ECO:0007669"/>
    <property type="project" value="InterPro"/>
</dbReference>
<dbReference type="InterPro" id="IPR007263">
    <property type="entry name" value="DCC1-like"/>
</dbReference>
<reference evidence="3 4" key="1">
    <citation type="journal article" date="2024" name="Science">
        <title>Giant polyketide synthase enzymes in the biosynthesis of giant marine polyether toxins.</title>
        <authorList>
            <person name="Fallon T.R."/>
            <person name="Shende V.V."/>
            <person name="Wierzbicki I.H."/>
            <person name="Pendleton A.L."/>
            <person name="Watervoot N.F."/>
            <person name="Auber R.P."/>
            <person name="Gonzalez D.J."/>
            <person name="Wisecaver J.H."/>
            <person name="Moore B.S."/>
        </authorList>
    </citation>
    <scope>NUCLEOTIDE SEQUENCE [LARGE SCALE GENOMIC DNA]</scope>
    <source>
        <strain evidence="3 4">12B1</strain>
    </source>
</reference>
<protein>
    <recommendedName>
        <fullName evidence="5">Thiol-disulfide oxidoreductase DCC</fullName>
    </recommendedName>
</protein>
<evidence type="ECO:0008006" key="5">
    <source>
        <dbReference type="Google" id="ProtNLM"/>
    </source>
</evidence>
<gene>
    <name evidence="2" type="ORF">AB1Y20_008796</name>
    <name evidence="3" type="ORF">AB1Y20_008803</name>
</gene>
<keyword evidence="1" id="KW-0812">Transmembrane</keyword>